<dbReference type="InterPro" id="IPR039448">
    <property type="entry name" value="Beta_helix"/>
</dbReference>
<accession>A0A4Q2EG86</accession>
<dbReference type="AlphaFoldDB" id="A0A4Q2EG86"/>
<dbReference type="Gene3D" id="2.160.20.10">
    <property type="entry name" value="Single-stranded right-handed beta-helix, Pectin lyase-like"/>
    <property type="match status" value="1"/>
</dbReference>
<protein>
    <submittedName>
        <fullName evidence="3">Uncharacterized protein</fullName>
    </submittedName>
</protein>
<dbReference type="EMBL" id="PPCV01000010">
    <property type="protein sequence ID" value="RXW31334.1"/>
    <property type="molecule type" value="Genomic_DNA"/>
</dbReference>
<feature type="domain" description="Right handed beta helix" evidence="1">
    <location>
        <begin position="312"/>
        <end position="438"/>
    </location>
</feature>
<dbReference type="InterPro" id="IPR011050">
    <property type="entry name" value="Pectin_lyase_fold/virulence"/>
</dbReference>
<feature type="domain" description="Glycoside hydrolase 120 insertion" evidence="2">
    <location>
        <begin position="80"/>
        <end position="203"/>
    </location>
</feature>
<sequence>MTVFHVAITGSDLSDGSEAQPWRTINHAAQRATAGDTVLVHAGVYREWVKPLNSGLSDARRITYAAAEGEQVVVKGSEQITDWTREEGSVWRTSIPNAVFGDWNPYALELVGDWVVRPVAPAPRTHLGDVYLNGRSFYEVTDKAGLAAPERRDTIVDDRTGQIVAIEDPDATRYVWYAEVGEHETTIWANFHEADPTAELVEINVRRSVFYPTRNHVDYITVRGFELAHAATPWAPPTADQPGLIGPNWAKGWIIEGNHIHDAKCSAISLGKEATTGDNYFTHRLDKPGYQYQLEAVFTARQHGWAKERIGSHVVRNNVIHDCGQNGIVGHLGCVFSRIHDNEIYRVATKREFYGHEIGGIKLHAAIDVEIAHNHIHGCALGVWSDWQTQGTRITRNVFHDNSRDLYVEVSHGPYVVDHNVFGSKAAIETMSDGGAYVGNLVAGTLLLHPVMERPTPYHVPHSTEVAGYASIYGGDDRWIGNIFVGNGAGADTQDAYGDDAWATTLITYGTGVYDGHPASFEEYLDAVHAAMPGDVDIFFSLKNPVYLRDNVYLNGAQPYERESNALVDAASADLAITESDGAVTVTITLPDGFAEHRFPVVTTAALGRVRMVDADFENPDGSPLVLDVDLSGVERAGDSVAGPLFDLTSGTNTVTVWSGPEA</sequence>
<dbReference type="SUPFAM" id="SSF51126">
    <property type="entry name" value="Pectin lyase-like"/>
    <property type="match status" value="1"/>
</dbReference>
<name>A0A4Q2EG86_9ACTN</name>
<dbReference type="OrthoDB" id="9765222at2"/>
<evidence type="ECO:0000259" key="2">
    <source>
        <dbReference type="Pfam" id="PF21258"/>
    </source>
</evidence>
<reference evidence="3 4" key="1">
    <citation type="submission" date="2018-01" db="EMBL/GenBank/DDBJ databases">
        <title>Lactibacter flavus gen. nov., sp. nov., a novel bacterium of the family Propionibacteriaceae isolated from raw milk and dairy products.</title>
        <authorList>
            <person name="Wenning M."/>
            <person name="Breitenwieser F."/>
            <person name="Huptas C."/>
            <person name="von Neubeck M."/>
            <person name="Busse H.-J."/>
            <person name="Scherer S."/>
        </authorList>
    </citation>
    <scope>NUCLEOTIDE SEQUENCE [LARGE SCALE GENOMIC DNA]</scope>
    <source>
        <strain evidence="3 4">VG341</strain>
    </source>
</reference>
<comment type="caution">
    <text evidence="3">The sequence shown here is derived from an EMBL/GenBank/DDBJ whole genome shotgun (WGS) entry which is preliminary data.</text>
</comment>
<gene>
    <name evidence="3" type="ORF">C1706_12735</name>
</gene>
<dbReference type="Pfam" id="PF21258">
    <property type="entry name" value="Glyco_hydro_120_ins"/>
    <property type="match status" value="1"/>
</dbReference>
<organism evidence="3 4">
    <name type="scientific">Propioniciclava flava</name>
    <dbReference type="NCBI Taxonomy" id="2072026"/>
    <lineage>
        <taxon>Bacteria</taxon>
        <taxon>Bacillati</taxon>
        <taxon>Actinomycetota</taxon>
        <taxon>Actinomycetes</taxon>
        <taxon>Propionibacteriales</taxon>
        <taxon>Propionibacteriaceae</taxon>
        <taxon>Propioniciclava</taxon>
    </lineage>
</organism>
<evidence type="ECO:0000313" key="3">
    <source>
        <dbReference type="EMBL" id="RXW31334.1"/>
    </source>
</evidence>
<keyword evidence="4" id="KW-1185">Reference proteome</keyword>
<dbReference type="PANTHER" id="PTHR36453">
    <property type="entry name" value="SECRETED PROTEIN-RELATED"/>
    <property type="match status" value="1"/>
</dbReference>
<dbReference type="InterPro" id="IPR049169">
    <property type="entry name" value="Glyco_hydro_120_ins"/>
</dbReference>
<evidence type="ECO:0000313" key="4">
    <source>
        <dbReference type="Proteomes" id="UP000290624"/>
    </source>
</evidence>
<dbReference type="InterPro" id="IPR012334">
    <property type="entry name" value="Pectin_lyas_fold"/>
</dbReference>
<dbReference type="RefSeq" id="WP_129459610.1">
    <property type="nucleotide sequence ID" value="NZ_PPCV01000010.1"/>
</dbReference>
<dbReference type="PANTHER" id="PTHR36453:SF1">
    <property type="entry name" value="RIGHT HANDED BETA HELIX DOMAIN-CONTAINING PROTEIN"/>
    <property type="match status" value="1"/>
</dbReference>
<dbReference type="InterPro" id="IPR013780">
    <property type="entry name" value="Glyco_hydro_b"/>
</dbReference>
<dbReference type="Gene3D" id="2.60.40.1180">
    <property type="entry name" value="Golgi alpha-mannosidase II"/>
    <property type="match status" value="1"/>
</dbReference>
<proteinExistence type="predicted"/>
<dbReference type="Proteomes" id="UP000290624">
    <property type="component" value="Unassembled WGS sequence"/>
</dbReference>
<evidence type="ECO:0000259" key="1">
    <source>
        <dbReference type="Pfam" id="PF13229"/>
    </source>
</evidence>
<dbReference type="Pfam" id="PF13229">
    <property type="entry name" value="Beta_helix"/>
    <property type="match status" value="1"/>
</dbReference>